<name>K3UQY9_FUSPC</name>
<dbReference type="HOGENOM" id="CLU_2589867_0_0_1"/>
<protein>
    <submittedName>
        <fullName evidence="2">Uncharacterized protein</fullName>
    </submittedName>
</protein>
<feature type="region of interest" description="Disordered" evidence="1">
    <location>
        <begin position="1"/>
        <end position="31"/>
    </location>
</feature>
<keyword evidence="3" id="KW-1185">Reference proteome</keyword>
<evidence type="ECO:0000313" key="3">
    <source>
        <dbReference type="Proteomes" id="UP000007978"/>
    </source>
</evidence>
<sequence length="80" mass="8907">MELVKWMKPGNNGAEAEDADKRRSSSKRRMSATMGWSGVVGPLARYLSTSAVVLAQPFHKPEAQPEAFEAKCQSWWQLAL</sequence>
<accession>K3UQY9</accession>
<dbReference type="Proteomes" id="UP000007978">
    <property type="component" value="Chromosome 4"/>
</dbReference>
<evidence type="ECO:0000313" key="2">
    <source>
        <dbReference type="EMBL" id="EKJ74776.1"/>
    </source>
</evidence>
<gene>
    <name evidence="2" type="ORF">FPSE_05111</name>
</gene>
<proteinExistence type="predicted"/>
<dbReference type="GeneID" id="20363729"/>
<dbReference type="AlphaFoldDB" id="K3UQY9"/>
<reference evidence="2 3" key="1">
    <citation type="journal article" date="2012" name="PLoS Pathog.">
        <title>Comparative pathogenomics reveals horizontally acquired novel virulence genes in fungi infecting cereal hosts.</title>
        <authorList>
            <person name="Gardiner D.M."/>
            <person name="McDonald M.C."/>
            <person name="Covarelli L."/>
            <person name="Solomon P.S."/>
            <person name="Rusu A.G."/>
            <person name="Marshall M."/>
            <person name="Kazan K."/>
            <person name="Chakraborty S."/>
            <person name="McDonald B.A."/>
            <person name="Manners J.M."/>
        </authorList>
    </citation>
    <scope>NUCLEOTIDE SEQUENCE [LARGE SCALE GENOMIC DNA]</scope>
    <source>
        <strain evidence="2 3">CS3096</strain>
    </source>
</reference>
<organism evidence="2 3">
    <name type="scientific">Fusarium pseudograminearum (strain CS3096)</name>
    <name type="common">Wheat and barley crown-rot fungus</name>
    <dbReference type="NCBI Taxonomy" id="1028729"/>
    <lineage>
        <taxon>Eukaryota</taxon>
        <taxon>Fungi</taxon>
        <taxon>Dikarya</taxon>
        <taxon>Ascomycota</taxon>
        <taxon>Pezizomycotina</taxon>
        <taxon>Sordariomycetes</taxon>
        <taxon>Hypocreomycetidae</taxon>
        <taxon>Hypocreales</taxon>
        <taxon>Nectriaceae</taxon>
        <taxon>Fusarium</taxon>
    </lineage>
</organism>
<comment type="caution">
    <text evidence="2">The sequence shown here is derived from an EMBL/GenBank/DDBJ whole genome shotgun (WGS) entry which is preliminary data.</text>
</comment>
<dbReference type="KEGG" id="fpu:FPSE_05111"/>
<dbReference type="RefSeq" id="XP_009256504.1">
    <property type="nucleotide sequence ID" value="XM_009258229.1"/>
</dbReference>
<dbReference type="EMBL" id="AFNW01000105">
    <property type="protein sequence ID" value="EKJ74776.1"/>
    <property type="molecule type" value="Genomic_DNA"/>
</dbReference>
<evidence type="ECO:0000256" key="1">
    <source>
        <dbReference type="SAM" id="MobiDB-lite"/>
    </source>
</evidence>